<name>A0AAP5IAN1_9CYAN</name>
<proteinExistence type="predicted"/>
<dbReference type="EMBL" id="JAALHA020000014">
    <property type="protein sequence ID" value="MDR9897734.1"/>
    <property type="molecule type" value="Genomic_DNA"/>
</dbReference>
<comment type="caution">
    <text evidence="2">The sequence shown here is derived from an EMBL/GenBank/DDBJ whole genome shotgun (WGS) entry which is preliminary data.</text>
</comment>
<keyword evidence="3" id="KW-1185">Reference proteome</keyword>
<evidence type="ECO:0000313" key="3">
    <source>
        <dbReference type="Proteomes" id="UP000667802"/>
    </source>
</evidence>
<protein>
    <submittedName>
        <fullName evidence="2">Opioid growth factor receptor-related protein</fullName>
    </submittedName>
</protein>
<sequence>MKDEKQLTSMIVPFYLEEQPDTENRMIHEIWAWNFDKLEYTHNYIQWLFPIIEKSSFNLNAPTLNNEVIQKFYTDTRLQKNLLQSLTVLLRFYGLQGSVNEDGIYIVTKSEDYPNRMKQWINSSNHNYLRITRILKCLVSLGCNTYAQAFYQCLKQIYSEESQLIGNKTFHFWTGAISNRI</sequence>
<dbReference type="Proteomes" id="UP000667802">
    <property type="component" value="Unassembled WGS sequence"/>
</dbReference>
<evidence type="ECO:0000259" key="1">
    <source>
        <dbReference type="Pfam" id="PF04664"/>
    </source>
</evidence>
<organism evidence="2 3">
    <name type="scientific">Aetokthonos hydrillicola Thurmond2011</name>
    <dbReference type="NCBI Taxonomy" id="2712845"/>
    <lineage>
        <taxon>Bacteria</taxon>
        <taxon>Bacillati</taxon>
        <taxon>Cyanobacteriota</taxon>
        <taxon>Cyanophyceae</taxon>
        <taxon>Nostocales</taxon>
        <taxon>Hapalosiphonaceae</taxon>
        <taxon>Aetokthonos</taxon>
    </lineage>
</organism>
<dbReference type="GO" id="GO:0140625">
    <property type="term" value="F:opioid growth factor receptor activity"/>
    <property type="evidence" value="ECO:0007669"/>
    <property type="project" value="InterPro"/>
</dbReference>
<evidence type="ECO:0000313" key="2">
    <source>
        <dbReference type="EMBL" id="MDR9897734.1"/>
    </source>
</evidence>
<keyword evidence="2" id="KW-0675">Receptor</keyword>
<dbReference type="PANTHER" id="PTHR14015:SF2">
    <property type="entry name" value="OPIOID GROWTH FACTOR RECEPTOR (OGFR) CONSERVED DOMAIN-CONTAINING PROTEIN"/>
    <property type="match status" value="1"/>
</dbReference>
<feature type="domain" description="Opioid growth factor receptor (OGFr) conserved" evidence="1">
    <location>
        <begin position="14"/>
        <end position="153"/>
    </location>
</feature>
<dbReference type="GO" id="GO:0016020">
    <property type="term" value="C:membrane"/>
    <property type="evidence" value="ECO:0007669"/>
    <property type="project" value="InterPro"/>
</dbReference>
<accession>A0AAP5IAN1</accession>
<dbReference type="PANTHER" id="PTHR14015">
    <property type="entry name" value="OPIOID GROWTH FACTOR RECEPTOR OGFR ZETA-TYPE OPIOID RECEPTOR"/>
    <property type="match status" value="1"/>
</dbReference>
<dbReference type="AlphaFoldDB" id="A0AAP5IAN1"/>
<reference evidence="3" key="1">
    <citation type="journal article" date="2021" name="Science">
        <title>Hunting the eagle killer: A cyanobacterial neurotoxin causes vacuolar myelinopathy.</title>
        <authorList>
            <person name="Breinlinger S."/>
            <person name="Phillips T.J."/>
            <person name="Haram B.N."/>
            <person name="Mares J."/>
            <person name="Martinez Yerena J.A."/>
            <person name="Hrouzek P."/>
            <person name="Sobotka R."/>
            <person name="Henderson W.M."/>
            <person name="Schmieder P."/>
            <person name="Williams S.M."/>
            <person name="Lauderdale J.D."/>
            <person name="Wilde H.D."/>
            <person name="Gerrin W."/>
            <person name="Kust A."/>
            <person name="Washington J.W."/>
            <person name="Wagner C."/>
            <person name="Geier B."/>
            <person name="Liebeke M."/>
            <person name="Enke H."/>
            <person name="Niedermeyer T.H.J."/>
            <person name="Wilde S.B."/>
        </authorList>
    </citation>
    <scope>NUCLEOTIDE SEQUENCE [LARGE SCALE GENOMIC DNA]</scope>
    <source>
        <strain evidence="3">Thurmond2011</strain>
    </source>
</reference>
<dbReference type="RefSeq" id="WP_208346235.1">
    <property type="nucleotide sequence ID" value="NZ_CAWQFN010000039.1"/>
</dbReference>
<dbReference type="InterPro" id="IPR039574">
    <property type="entry name" value="OGFr"/>
</dbReference>
<dbReference type="InterPro" id="IPR006757">
    <property type="entry name" value="OGF_rcpt"/>
</dbReference>
<gene>
    <name evidence="2" type="ORF">G7B40_024665</name>
</gene>
<dbReference type="Pfam" id="PF04664">
    <property type="entry name" value="OGFr_N"/>
    <property type="match status" value="1"/>
</dbReference>